<dbReference type="Gene3D" id="2.180.10.10">
    <property type="entry name" value="RHS repeat-associated core"/>
    <property type="match status" value="1"/>
</dbReference>
<dbReference type="Pfam" id="PF18807">
    <property type="entry name" value="TTc_toxin_rep"/>
    <property type="match status" value="1"/>
</dbReference>
<evidence type="ECO:0000313" key="2">
    <source>
        <dbReference type="EMBL" id="ABS46313.1"/>
    </source>
</evidence>
<evidence type="ECO:0000313" key="3">
    <source>
        <dbReference type="Proteomes" id="UP000002412"/>
    </source>
</evidence>
<sequence length="994" mass="109259">MRTSLFSKTPSVTVLDNRGLTVRDIAYHRHPDSPDVTSERITHHQYDARGFLTQSADPRLHGAGLMNFSYLTDLTGRILRTQGADNGTTVSLNDAAGRPFISASNISTSDDGTEDRGQAMTRTWQYEEASLPGRLVSVTEQVTGKATRITERFVYAANTDAEKSLNLAGACVSHYDTAGLVQPDSIALTGVPLSVTRRLMKSADNPDAVADWQGADASAWNDQLDGETHTTLTTADATGAVLTTTDAKGNLQRMAYDVAGLLSGSWLTLKDGTEQVIVKSLTYSAAGQKLREEHGNGVVTTYEYEPETQRLVGIKTERPAGHASGAKVLQDLRYEYDPVGNVLKVTNDAEETRFWRNQKVVPENTYTYDSLYQLVSATGREMANAGQQSCSLPSTTVPLPADSSAYTRYSRTYTYDEAGNLTQIRHNAPATNNSYTTKITVSDRSNRGVLSTLTENAADVDALFTAGGQQAQLQPGQHLIWTARNELLKVTPVVRDGSTNDSESYRYDAASQRILKVSRQKTNTSMQTQRVLYLPGLELRSTKSGDTETEGLQIITVGEAGRAQVRVLHWESGRPDEITDDQIRYSYDNLAGSCSLELGGDGNIISAEEYYPYGGTAVWAVRRAVEADYKTVRYSGKERDATGLYYYGYRYYQPWAGRWLSADPAGMVDGLNLFRMARNNPVAFIDRNGLNSELLYSQAFKRTANKYNVIIGVRAPNPLGETLLKEGFPSKNFHMKAKSSPTGPTAGFIAEDPIYSKVSPSAYKKQRASIDKAKALGSESIDLFISKSRINELIETGNLNFLGENRYSAKYPYGTQEFEIGNNGRVLNSEGKPVKVMTNPPEIGERKSNSSPITADYDLFAIIPSVNQSVNERPLTVPHKLLRGNFSLPFTSPKGKNGMSEDVNMGNLHHFGKTIVNSLNKEINAEGYAGGKLVWHNDEAGNPFSPGFDENDKPIFFLPSGGMFQAKNKSELLGFYSRLRRSGYTPEHSPIFGF</sequence>
<dbReference type="InterPro" id="IPR037017">
    <property type="entry name" value="Anthrax_toxin_edema_cen_sf"/>
</dbReference>
<dbReference type="GO" id="GO:0008294">
    <property type="term" value="F:calcium- and calmodulin-responsive adenylate cyclase activity"/>
    <property type="evidence" value="ECO:0007669"/>
    <property type="project" value="InterPro"/>
</dbReference>
<reference evidence="2 3" key="1">
    <citation type="journal article" date="2007" name="PLoS Genet.">
        <title>The complete genome sequence of Yersinia pseudotuberculosis IP31758, the causative agent of Far East scarlet-like fever.</title>
        <authorList>
            <person name="Eppinger M."/>
            <person name="Rosovitz M.J."/>
            <person name="Fricke W.F."/>
            <person name="Rasko D.A."/>
            <person name="Kokorina G."/>
            <person name="Fayolle C."/>
            <person name="Lindler L.E."/>
            <person name="Carniel E."/>
            <person name="Ravel J."/>
        </authorList>
    </citation>
    <scope>NUCLEOTIDE SEQUENCE [LARGE SCALE GENOMIC DNA]</scope>
    <source>
        <strain evidence="2 3">IP 31758</strain>
    </source>
</reference>
<dbReference type="AlphaFoldDB" id="A0A0U1QV14"/>
<gene>
    <name evidence="2" type="ordered locus">YpsIP31758_1823</name>
</gene>
<dbReference type="InterPro" id="IPR035099">
    <property type="entry name" value="Anthrax_toxin_C-terminal"/>
</dbReference>
<dbReference type="InterPro" id="IPR005165">
    <property type="entry name" value="Anthrax_toxin_edema_cen"/>
</dbReference>
<name>A0A0U1QV14_YERP3</name>
<dbReference type="PANTHER" id="PTHR32305">
    <property type="match status" value="1"/>
</dbReference>
<dbReference type="Gene3D" id="3.30.70.1720">
    <property type="match status" value="1"/>
</dbReference>
<dbReference type="EMBL" id="CP000720">
    <property type="protein sequence ID" value="ABS46313.1"/>
    <property type="molecule type" value="Genomic_DNA"/>
</dbReference>
<dbReference type="SUPFAM" id="SSF81298">
    <property type="entry name" value="Adenylylcyclase toxin (the edema factor)"/>
    <property type="match status" value="1"/>
</dbReference>
<dbReference type="PANTHER" id="PTHR32305:SF15">
    <property type="entry name" value="PROTEIN RHSA-RELATED"/>
    <property type="match status" value="1"/>
</dbReference>
<accession>A0A0U1QV14</accession>
<proteinExistence type="predicted"/>
<dbReference type="NCBIfam" id="TIGR03696">
    <property type="entry name" value="Rhs_assc_core"/>
    <property type="match status" value="1"/>
</dbReference>
<dbReference type="InterPro" id="IPR022385">
    <property type="entry name" value="Rhs_assc_core"/>
</dbReference>
<dbReference type="Pfam" id="PF03497">
    <property type="entry name" value="Anthrax_toxA"/>
    <property type="match status" value="1"/>
</dbReference>
<dbReference type="InterPro" id="IPR050708">
    <property type="entry name" value="T6SS_VgrG/RHS"/>
</dbReference>
<organism evidence="2 3">
    <name type="scientific">Yersinia pseudotuberculosis serotype O:1b (strain IP 31758)</name>
    <dbReference type="NCBI Taxonomy" id="349747"/>
    <lineage>
        <taxon>Bacteria</taxon>
        <taxon>Pseudomonadati</taxon>
        <taxon>Pseudomonadota</taxon>
        <taxon>Gammaproteobacteria</taxon>
        <taxon>Enterobacterales</taxon>
        <taxon>Yersiniaceae</taxon>
        <taxon>Yersinia</taxon>
    </lineage>
</organism>
<feature type="domain" description="Anthrax toxin edema factor central" evidence="1">
    <location>
        <begin position="689"/>
        <end position="798"/>
    </location>
</feature>
<evidence type="ECO:0000259" key="1">
    <source>
        <dbReference type="Pfam" id="PF03497"/>
    </source>
</evidence>
<dbReference type="InterPro" id="IPR041508">
    <property type="entry name" value="TcC-like_repeat"/>
</dbReference>
<dbReference type="KEGG" id="ypi:YpsIP31758_1823"/>
<dbReference type="RefSeq" id="WP_012105059.1">
    <property type="nucleotide sequence ID" value="NC_009708.1"/>
</dbReference>
<dbReference type="Proteomes" id="UP000002412">
    <property type="component" value="Chromosome"/>
</dbReference>
<protein>
    <submittedName>
        <fullName evidence="2">Putative toxin protein</fullName>
    </submittedName>
</protein>
<dbReference type="Gene3D" id="3.90.1760.10">
    <property type="entry name" value="Anthrax toxin, edema factor, central domain"/>
    <property type="match status" value="1"/>
</dbReference>
<dbReference type="GO" id="GO:0005576">
    <property type="term" value="C:extracellular region"/>
    <property type="evidence" value="ECO:0007669"/>
    <property type="project" value="InterPro"/>
</dbReference>
<dbReference type="HOGENOM" id="CLU_010688_3_2_6"/>